<feature type="region of interest" description="Disordered" evidence="8">
    <location>
        <begin position="47"/>
        <end position="78"/>
    </location>
</feature>
<dbReference type="AlphaFoldDB" id="A0A182EFZ7"/>
<feature type="compositionally biased region" description="Low complexity" evidence="8">
    <location>
        <begin position="425"/>
        <end position="447"/>
    </location>
</feature>
<sequence length="471" mass="53154">MSNGNVQEAISIPGSLMGQSLDAWPQNMTDNGGLNGSVSKYARMDGTGQRIGEGEDPGSDSKERFARENHSEIERRRRNKMTQYINELAEMVPQCAALGRKPDKLTILRMAVSHMKAIRGGSQNESSYKPSFLTDQELKHLILEAANGFLFVVCCDTGRILYVADSIVPVLNMRQDDWLHHVIYDLVHPDDIEKVRDQLCGSEASLNRVLDLKTGTVKKEQSSIRVHMSCRRGFICRMRLGPLEPLHRLCNRRPIFTHNGHNYVVVHCTGYIKNSPPSGLGLDSPPSSCLVAIARLQVASMPINSEQNSASQFSVRLAEDGKITFVEQRAAVLLSMPTEQILGRYWWQIVHPADEQTMHDTFMHIIQDQDRQISVRLRTQTDFIPCAVTAHRFLNPYSEQFEYVVATHIMIPNDNESWQAGSQVFPTTSSEFEPSSSNEWSSTTSFGSDGIVSGSRRHMWSMEQWEHYGQR</sequence>
<evidence type="ECO:0000256" key="7">
    <source>
        <dbReference type="ARBA" id="ARBA00073216"/>
    </source>
</evidence>
<evidence type="ECO:0000256" key="4">
    <source>
        <dbReference type="ARBA" id="ARBA00023125"/>
    </source>
</evidence>
<evidence type="ECO:0000256" key="8">
    <source>
        <dbReference type="SAM" id="MobiDB-lite"/>
    </source>
</evidence>
<dbReference type="InterPro" id="IPR001067">
    <property type="entry name" value="Nuc_translocat"/>
</dbReference>
<dbReference type="Pfam" id="PF00010">
    <property type="entry name" value="HLH"/>
    <property type="match status" value="1"/>
</dbReference>
<dbReference type="FunFam" id="4.10.280.10:FF:000011">
    <property type="entry name" value="Aryl hydrocarbon receptor nuclear translocator 2"/>
    <property type="match status" value="1"/>
</dbReference>
<gene>
    <name evidence="11" type="ORF">NOO_LOCUS7016</name>
</gene>
<dbReference type="SMART" id="SM00091">
    <property type="entry name" value="PAS"/>
    <property type="match status" value="2"/>
</dbReference>
<protein>
    <recommendedName>
        <fullName evidence="7">Aryl hydrocarbon receptor nuclear translocator homolog</fullName>
    </recommendedName>
</protein>
<dbReference type="Proteomes" id="UP000271087">
    <property type="component" value="Unassembled WGS sequence"/>
</dbReference>
<evidence type="ECO:0000313" key="12">
    <source>
        <dbReference type="Proteomes" id="UP000271087"/>
    </source>
</evidence>
<dbReference type="GO" id="GO:0005667">
    <property type="term" value="C:transcription regulator complex"/>
    <property type="evidence" value="ECO:0007669"/>
    <property type="project" value="InterPro"/>
</dbReference>
<keyword evidence="2" id="KW-0677">Repeat</keyword>
<feature type="domain" description="PAS" evidence="9">
    <location>
        <begin position="135"/>
        <end position="213"/>
    </location>
</feature>
<dbReference type="OrthoDB" id="71302at2759"/>
<dbReference type="Gene3D" id="4.10.280.10">
    <property type="entry name" value="Helix-loop-helix DNA-binding domain"/>
    <property type="match status" value="1"/>
</dbReference>
<name>A0A182EFZ7_ONCOC</name>
<dbReference type="GO" id="GO:0005634">
    <property type="term" value="C:nucleus"/>
    <property type="evidence" value="ECO:0007669"/>
    <property type="project" value="UniProtKB-SubCell"/>
</dbReference>
<keyword evidence="6" id="KW-0539">Nucleus</keyword>
<dbReference type="SMART" id="SM00353">
    <property type="entry name" value="HLH"/>
    <property type="match status" value="1"/>
</dbReference>
<evidence type="ECO:0000259" key="9">
    <source>
        <dbReference type="PROSITE" id="PS50112"/>
    </source>
</evidence>
<evidence type="ECO:0000313" key="11">
    <source>
        <dbReference type="EMBL" id="VDK84569.1"/>
    </source>
</evidence>
<dbReference type="GO" id="GO:0003700">
    <property type="term" value="F:DNA-binding transcription factor activity"/>
    <property type="evidence" value="ECO:0007669"/>
    <property type="project" value="InterPro"/>
</dbReference>
<dbReference type="InterPro" id="IPR050933">
    <property type="entry name" value="Circadian_TF"/>
</dbReference>
<feature type="domain" description="BHLH" evidence="10">
    <location>
        <begin position="65"/>
        <end position="118"/>
    </location>
</feature>
<feature type="compositionally biased region" description="Basic and acidic residues" evidence="8">
    <location>
        <begin position="59"/>
        <end position="75"/>
    </location>
</feature>
<dbReference type="EMBL" id="UYRW01002345">
    <property type="protein sequence ID" value="VDK84569.1"/>
    <property type="molecule type" value="Genomic_DNA"/>
</dbReference>
<dbReference type="CDD" id="cd00130">
    <property type="entry name" value="PAS"/>
    <property type="match status" value="2"/>
</dbReference>
<dbReference type="InterPro" id="IPR035965">
    <property type="entry name" value="PAS-like_dom_sf"/>
</dbReference>
<dbReference type="STRING" id="42157.A0A182EFZ7"/>
<dbReference type="PRINTS" id="PR00785">
    <property type="entry name" value="NCTRNSLOCATR"/>
</dbReference>
<evidence type="ECO:0000256" key="5">
    <source>
        <dbReference type="ARBA" id="ARBA00023163"/>
    </source>
</evidence>
<dbReference type="SUPFAM" id="SSF55785">
    <property type="entry name" value="PYP-like sensor domain (PAS domain)"/>
    <property type="match status" value="2"/>
</dbReference>
<comment type="subcellular location">
    <subcellularLocation>
        <location evidence="1">Nucleus</location>
    </subcellularLocation>
</comment>
<keyword evidence="3" id="KW-0805">Transcription regulation</keyword>
<dbReference type="PANTHER" id="PTHR23042">
    <property type="entry name" value="CIRCADIAN PROTEIN CLOCK/ARNT/BMAL/PAS"/>
    <property type="match status" value="1"/>
</dbReference>
<feature type="compositionally biased region" description="Polar residues" evidence="8">
    <location>
        <begin position="26"/>
        <end position="38"/>
    </location>
</feature>
<keyword evidence="12" id="KW-1185">Reference proteome</keyword>
<evidence type="ECO:0000259" key="10">
    <source>
        <dbReference type="PROSITE" id="PS50888"/>
    </source>
</evidence>
<dbReference type="Gene3D" id="3.30.450.20">
    <property type="entry name" value="PAS domain"/>
    <property type="match status" value="2"/>
</dbReference>
<dbReference type="PROSITE" id="PS50112">
    <property type="entry name" value="PAS"/>
    <property type="match status" value="2"/>
</dbReference>
<evidence type="ECO:0000256" key="3">
    <source>
        <dbReference type="ARBA" id="ARBA00023015"/>
    </source>
</evidence>
<accession>A0A182EFZ7</accession>
<dbReference type="InterPro" id="IPR011598">
    <property type="entry name" value="bHLH_dom"/>
</dbReference>
<keyword evidence="4" id="KW-0238">DNA-binding</keyword>
<reference evidence="13" key="1">
    <citation type="submission" date="2016-06" db="UniProtKB">
        <authorList>
            <consortium name="WormBaseParasite"/>
        </authorList>
    </citation>
    <scope>IDENTIFICATION</scope>
</reference>
<dbReference type="GO" id="GO:0003677">
    <property type="term" value="F:DNA binding"/>
    <property type="evidence" value="ECO:0007669"/>
    <property type="project" value="UniProtKB-KW"/>
</dbReference>
<dbReference type="GO" id="GO:0005737">
    <property type="term" value="C:cytoplasm"/>
    <property type="evidence" value="ECO:0007669"/>
    <property type="project" value="InterPro"/>
</dbReference>
<dbReference type="SUPFAM" id="SSF47459">
    <property type="entry name" value="HLH, helix-loop-helix DNA-binding domain"/>
    <property type="match status" value="1"/>
</dbReference>
<evidence type="ECO:0000256" key="2">
    <source>
        <dbReference type="ARBA" id="ARBA00022737"/>
    </source>
</evidence>
<keyword evidence="5" id="KW-0804">Transcription</keyword>
<dbReference type="GO" id="GO:0046983">
    <property type="term" value="F:protein dimerization activity"/>
    <property type="evidence" value="ECO:0007669"/>
    <property type="project" value="InterPro"/>
</dbReference>
<proteinExistence type="predicted"/>
<feature type="region of interest" description="Disordered" evidence="8">
    <location>
        <begin position="22"/>
        <end position="41"/>
    </location>
</feature>
<dbReference type="InterPro" id="IPR036638">
    <property type="entry name" value="HLH_DNA-bd_sf"/>
</dbReference>
<evidence type="ECO:0000256" key="6">
    <source>
        <dbReference type="ARBA" id="ARBA00023242"/>
    </source>
</evidence>
<dbReference type="InterPro" id="IPR000014">
    <property type="entry name" value="PAS"/>
</dbReference>
<evidence type="ECO:0000313" key="13">
    <source>
        <dbReference type="WBParaSite" id="nOo.2.0.1.t07016-RA"/>
    </source>
</evidence>
<organism evidence="13">
    <name type="scientific">Onchocerca ochengi</name>
    <name type="common">Filarial nematode worm</name>
    <dbReference type="NCBI Taxonomy" id="42157"/>
    <lineage>
        <taxon>Eukaryota</taxon>
        <taxon>Metazoa</taxon>
        <taxon>Ecdysozoa</taxon>
        <taxon>Nematoda</taxon>
        <taxon>Chromadorea</taxon>
        <taxon>Rhabditida</taxon>
        <taxon>Spirurina</taxon>
        <taxon>Spiruromorpha</taxon>
        <taxon>Filarioidea</taxon>
        <taxon>Onchocercidae</taxon>
        <taxon>Onchocerca</taxon>
    </lineage>
</organism>
<reference evidence="11 12" key="2">
    <citation type="submission" date="2018-08" db="EMBL/GenBank/DDBJ databases">
        <authorList>
            <person name="Laetsch R D."/>
            <person name="Stevens L."/>
            <person name="Kumar S."/>
            <person name="Blaxter L. M."/>
        </authorList>
    </citation>
    <scope>NUCLEOTIDE SEQUENCE [LARGE SCALE GENOMIC DNA]</scope>
</reference>
<feature type="domain" description="PAS" evidence="9">
    <location>
        <begin position="319"/>
        <end position="369"/>
    </location>
</feature>
<dbReference type="Pfam" id="PF14598">
    <property type="entry name" value="PAS_11"/>
    <property type="match status" value="1"/>
</dbReference>
<feature type="region of interest" description="Disordered" evidence="8">
    <location>
        <begin position="423"/>
        <end position="447"/>
    </location>
</feature>
<dbReference type="GO" id="GO:0045944">
    <property type="term" value="P:positive regulation of transcription by RNA polymerase II"/>
    <property type="evidence" value="ECO:0007669"/>
    <property type="project" value="UniProtKB-ARBA"/>
</dbReference>
<dbReference type="WBParaSite" id="nOo.2.0.1.t07016-RA">
    <property type="protein sequence ID" value="nOo.2.0.1.t07016-RA"/>
    <property type="gene ID" value="nOo.2.0.1.g07016"/>
</dbReference>
<dbReference type="PROSITE" id="PS50888">
    <property type="entry name" value="BHLH"/>
    <property type="match status" value="1"/>
</dbReference>
<evidence type="ECO:0000256" key="1">
    <source>
        <dbReference type="ARBA" id="ARBA00004123"/>
    </source>
</evidence>
<dbReference type="CDD" id="cd18947">
    <property type="entry name" value="bHLH-PAS_ARNT"/>
    <property type="match status" value="1"/>
</dbReference>